<evidence type="ECO:0008006" key="3">
    <source>
        <dbReference type="Google" id="ProtNLM"/>
    </source>
</evidence>
<organism evidence="1 2">
    <name type="scientific">Pseudodesulfovibrio hydrargyri</name>
    <dbReference type="NCBI Taxonomy" id="2125990"/>
    <lineage>
        <taxon>Bacteria</taxon>
        <taxon>Pseudomonadati</taxon>
        <taxon>Thermodesulfobacteriota</taxon>
        <taxon>Desulfovibrionia</taxon>
        <taxon>Desulfovibrionales</taxon>
        <taxon>Desulfovibrionaceae</taxon>
    </lineage>
</organism>
<gene>
    <name evidence="1" type="ORF">BerOc1_02869</name>
</gene>
<dbReference type="AlphaFoldDB" id="A0A1J5MWM3"/>
<dbReference type="EMBL" id="LKAQ01000004">
    <property type="protein sequence ID" value="OIQ50926.1"/>
    <property type="molecule type" value="Genomic_DNA"/>
</dbReference>
<name>A0A1J5MWM3_9BACT</name>
<evidence type="ECO:0000313" key="2">
    <source>
        <dbReference type="Proteomes" id="UP000181901"/>
    </source>
</evidence>
<protein>
    <recommendedName>
        <fullName evidence="3">STAS/SEC14 domain-containing protein</fullName>
    </recommendedName>
</protein>
<dbReference type="Proteomes" id="UP000181901">
    <property type="component" value="Unassembled WGS sequence"/>
</dbReference>
<keyword evidence="2" id="KW-1185">Reference proteome</keyword>
<proteinExistence type="predicted"/>
<sequence length="123" mass="14135">MAFDLSFETRAGYIVGVVTGVIDTPEQLLRKIRTMIHKALDSNVTRFLMDERGLELRLEAHDIIEVANRLEEKNVQSLGGRSACLCNPGFVELYRACETIYHNRSLSYRVFDREEDAVAWLTR</sequence>
<dbReference type="RefSeq" id="WP_071546319.1">
    <property type="nucleotide sequence ID" value="NZ_LKAQ01000004.1"/>
</dbReference>
<accession>A0A1J5MWM3</accession>
<comment type="caution">
    <text evidence="1">The sequence shown here is derived from an EMBL/GenBank/DDBJ whole genome shotgun (WGS) entry which is preliminary data.</text>
</comment>
<reference evidence="1 2" key="1">
    <citation type="submission" date="2015-09" db="EMBL/GenBank/DDBJ databases">
        <title>Genome of Desulfovibrio dechloracetivorans BerOc1, a mercury methylating strain isolated from highly hydrocarbons and metals contaminated coastal sediments.</title>
        <authorList>
            <person name="Goni Urriza M."/>
            <person name="Gassie C."/>
            <person name="Bouchez O."/>
            <person name="Klopp C."/>
            <person name="Ranchou-Peyruse A."/>
            <person name="Remy G."/>
        </authorList>
    </citation>
    <scope>NUCLEOTIDE SEQUENCE [LARGE SCALE GENOMIC DNA]</scope>
    <source>
        <strain evidence="1 2">BerOc1</strain>
    </source>
</reference>
<dbReference type="OrthoDB" id="5465025at2"/>
<evidence type="ECO:0000313" key="1">
    <source>
        <dbReference type="EMBL" id="OIQ50926.1"/>
    </source>
</evidence>